<dbReference type="Proteomes" id="UP000504606">
    <property type="component" value="Unplaced"/>
</dbReference>
<dbReference type="GO" id="GO:0004768">
    <property type="term" value="F:stearoyl-CoA 9-desaturase activity"/>
    <property type="evidence" value="ECO:0007669"/>
    <property type="project" value="TreeGrafter"/>
</dbReference>
<evidence type="ECO:0000256" key="11">
    <source>
        <dbReference type="ARBA" id="ARBA00023136"/>
    </source>
</evidence>
<dbReference type="KEGG" id="foc:113212648"/>
<dbReference type="PROSITE" id="PS00476">
    <property type="entry name" value="FATTY_ACID_DESATUR_1"/>
    <property type="match status" value="1"/>
</dbReference>
<protein>
    <submittedName>
        <fullName evidence="14">Acyl-CoA Delta-9 desaturase-like</fullName>
    </submittedName>
</protein>
<keyword evidence="7" id="KW-1133">Transmembrane helix</keyword>
<dbReference type="RefSeq" id="XP_052133112.1">
    <property type="nucleotide sequence ID" value="XM_052277152.1"/>
</dbReference>
<evidence type="ECO:0000256" key="8">
    <source>
        <dbReference type="ARBA" id="ARBA00023002"/>
    </source>
</evidence>
<evidence type="ECO:0000256" key="4">
    <source>
        <dbReference type="ARBA" id="ARBA00022692"/>
    </source>
</evidence>
<keyword evidence="13" id="KW-1185">Reference proteome</keyword>
<dbReference type="GO" id="GO:0005506">
    <property type="term" value="F:iron ion binding"/>
    <property type="evidence" value="ECO:0007669"/>
    <property type="project" value="TreeGrafter"/>
</dbReference>
<evidence type="ECO:0000313" key="13">
    <source>
        <dbReference type="Proteomes" id="UP000504606"/>
    </source>
</evidence>
<dbReference type="GO" id="GO:0005789">
    <property type="term" value="C:endoplasmic reticulum membrane"/>
    <property type="evidence" value="ECO:0007669"/>
    <property type="project" value="TreeGrafter"/>
</dbReference>
<keyword evidence="6" id="KW-0276">Fatty acid metabolism</keyword>
<dbReference type="GO" id="GO:0006636">
    <property type="term" value="P:unsaturated fatty acid biosynthetic process"/>
    <property type="evidence" value="ECO:0007669"/>
    <property type="project" value="TreeGrafter"/>
</dbReference>
<organism evidence="13 14">
    <name type="scientific">Frankliniella occidentalis</name>
    <name type="common">Western flower thrips</name>
    <name type="synonym">Euthrips occidentalis</name>
    <dbReference type="NCBI Taxonomy" id="133901"/>
    <lineage>
        <taxon>Eukaryota</taxon>
        <taxon>Metazoa</taxon>
        <taxon>Ecdysozoa</taxon>
        <taxon>Arthropoda</taxon>
        <taxon>Hexapoda</taxon>
        <taxon>Insecta</taxon>
        <taxon>Pterygota</taxon>
        <taxon>Neoptera</taxon>
        <taxon>Paraneoptera</taxon>
        <taxon>Thysanoptera</taxon>
        <taxon>Terebrantia</taxon>
        <taxon>Thripoidea</taxon>
        <taxon>Thripidae</taxon>
        <taxon>Frankliniella</taxon>
    </lineage>
</organism>
<dbReference type="GeneID" id="113212648"/>
<evidence type="ECO:0000256" key="10">
    <source>
        <dbReference type="ARBA" id="ARBA00023098"/>
    </source>
</evidence>
<evidence type="ECO:0000256" key="9">
    <source>
        <dbReference type="ARBA" id="ARBA00023004"/>
    </source>
</evidence>
<dbReference type="InterPro" id="IPR015876">
    <property type="entry name" value="Acyl-CoA_DS"/>
</dbReference>
<dbReference type="PANTHER" id="PTHR11351:SF31">
    <property type="entry name" value="DESATURASE 1, ISOFORM A-RELATED"/>
    <property type="match status" value="1"/>
</dbReference>
<keyword evidence="9" id="KW-0408">Iron</keyword>
<accession>A0A9C6XD78</accession>
<keyword evidence="10" id="KW-0443">Lipid metabolism</keyword>
<evidence type="ECO:0000256" key="3">
    <source>
        <dbReference type="ARBA" id="ARBA00022516"/>
    </source>
</evidence>
<keyword evidence="8" id="KW-0560">Oxidoreductase</keyword>
<dbReference type="PANTHER" id="PTHR11351">
    <property type="entry name" value="ACYL-COA DESATURASE"/>
    <property type="match status" value="1"/>
</dbReference>
<evidence type="ECO:0000256" key="12">
    <source>
        <dbReference type="ARBA" id="ARBA00023160"/>
    </source>
</evidence>
<keyword evidence="5" id="KW-0479">Metal-binding</keyword>
<dbReference type="OrthoDB" id="10260134at2759"/>
<keyword evidence="11" id="KW-0472">Membrane</keyword>
<sequence length="132" mass="14943">CDRKNIYSEKINKSDIPENTLTNFSPHASVFRSIAARENVLVALGVGGEGYHNYHHVFPWDYKSGEFSYYASNYGAVFIELMARLGQASHLKSVNHDMVRARAQRTGDGSHPVWGWGDKDLRDEDKRVTVVN</sequence>
<dbReference type="InterPro" id="IPR001522">
    <property type="entry name" value="FADS-1_CS"/>
</dbReference>
<evidence type="ECO:0000256" key="7">
    <source>
        <dbReference type="ARBA" id="ARBA00022989"/>
    </source>
</evidence>
<name>A0A9C6XD78_FRAOC</name>
<evidence type="ECO:0000256" key="6">
    <source>
        <dbReference type="ARBA" id="ARBA00022832"/>
    </source>
</evidence>
<evidence type="ECO:0000313" key="14">
    <source>
        <dbReference type="RefSeq" id="XP_052133112.1"/>
    </source>
</evidence>
<keyword evidence="3" id="KW-0444">Lipid biosynthesis</keyword>
<evidence type="ECO:0000256" key="5">
    <source>
        <dbReference type="ARBA" id="ARBA00022723"/>
    </source>
</evidence>
<reference evidence="14" key="1">
    <citation type="submission" date="2025-08" db="UniProtKB">
        <authorList>
            <consortium name="RefSeq"/>
        </authorList>
    </citation>
    <scope>IDENTIFICATION</scope>
    <source>
        <tissue evidence="14">Whole organism</tissue>
    </source>
</reference>
<gene>
    <name evidence="14" type="primary">LOC113212648</name>
</gene>
<evidence type="ECO:0000256" key="1">
    <source>
        <dbReference type="ARBA" id="ARBA00004141"/>
    </source>
</evidence>
<keyword evidence="4" id="KW-0812">Transmembrane</keyword>
<comment type="similarity">
    <text evidence="2">Belongs to the fatty acid desaturase type 1 family.</text>
</comment>
<feature type="non-terminal residue" evidence="14">
    <location>
        <position position="1"/>
    </location>
</feature>
<comment type="subcellular location">
    <subcellularLocation>
        <location evidence="1">Membrane</location>
        <topology evidence="1">Multi-pass membrane protein</topology>
    </subcellularLocation>
</comment>
<proteinExistence type="inferred from homology"/>
<dbReference type="AlphaFoldDB" id="A0A9C6XD78"/>
<keyword evidence="12" id="KW-0275">Fatty acid biosynthesis</keyword>
<evidence type="ECO:0000256" key="2">
    <source>
        <dbReference type="ARBA" id="ARBA00009295"/>
    </source>
</evidence>